<feature type="domain" description="NmrA-like" evidence="1">
    <location>
        <begin position="4"/>
        <end position="232"/>
    </location>
</feature>
<accession>A0A7R9VM19</accession>
<sequence>MPTFAIVGGTGLIGFYISKVILQEGHALRLVSRGKTESNAAKIEALEALGATSVYCSMTDVPALTDAFAGCDVAISIIHGTAAVIGEREGFLLDAAIAAKVGRFLPCEFGCNTAAMPEGSGLLFDEKKKFQRRMLELGVPFTLIFPGLIMDYSLPNLREYEVITTYGELDCKFPVTHCDDIGRVTVRAALDPRCVNKGVQIAANWICQRDFLPLLEKYYPGHTFETRHVDAATVLQLAEHGDLVEPHEQPERERHQINRACYVWALVVAKDPHADTLDAQELFPDISFIGVDEIISDPEFVFGKGKVPPAFQK</sequence>
<dbReference type="Gene3D" id="3.40.50.720">
    <property type="entry name" value="NAD(P)-binding Rossmann-like Domain"/>
    <property type="match status" value="1"/>
</dbReference>
<dbReference type="PANTHER" id="PTHR43349">
    <property type="entry name" value="PINORESINOL REDUCTASE-RELATED"/>
    <property type="match status" value="1"/>
</dbReference>
<gene>
    <name evidence="2" type="ORF">CEUR00632_LOCUS15103</name>
</gene>
<proteinExistence type="predicted"/>
<dbReference type="InterPro" id="IPR036291">
    <property type="entry name" value="NAD(P)-bd_dom_sf"/>
</dbReference>
<dbReference type="PANTHER" id="PTHR43349:SF93">
    <property type="entry name" value="ISOFLAVONE REDUCTASE HOMOLOG P3-RELATED"/>
    <property type="match status" value="1"/>
</dbReference>
<evidence type="ECO:0000259" key="1">
    <source>
        <dbReference type="Pfam" id="PF05368"/>
    </source>
</evidence>
<dbReference type="Gene3D" id="3.90.25.10">
    <property type="entry name" value="UDP-galactose 4-epimerase, domain 1"/>
    <property type="match status" value="1"/>
</dbReference>
<evidence type="ECO:0000313" key="2">
    <source>
        <dbReference type="EMBL" id="CAD8299533.1"/>
    </source>
</evidence>
<dbReference type="InterPro" id="IPR050608">
    <property type="entry name" value="NmrA-type/Isoflavone_red_sf"/>
</dbReference>
<dbReference type="EMBL" id="HBEC01032575">
    <property type="protein sequence ID" value="CAD8299533.1"/>
    <property type="molecule type" value="Transcribed_RNA"/>
</dbReference>
<organism evidence="2">
    <name type="scientific">Chlamydomonas euryale</name>
    <dbReference type="NCBI Taxonomy" id="1486919"/>
    <lineage>
        <taxon>Eukaryota</taxon>
        <taxon>Viridiplantae</taxon>
        <taxon>Chlorophyta</taxon>
        <taxon>core chlorophytes</taxon>
        <taxon>Chlorophyceae</taxon>
        <taxon>CS clade</taxon>
        <taxon>Chlamydomonadales</taxon>
        <taxon>Chlamydomonadaceae</taxon>
        <taxon>Chlamydomonas</taxon>
    </lineage>
</organism>
<name>A0A7R9VM19_9CHLO</name>
<dbReference type="InterPro" id="IPR008030">
    <property type="entry name" value="NmrA-like"/>
</dbReference>
<protein>
    <recommendedName>
        <fullName evidence="1">NmrA-like domain-containing protein</fullName>
    </recommendedName>
</protein>
<dbReference type="AlphaFoldDB" id="A0A7R9VM19"/>
<dbReference type="Pfam" id="PF05368">
    <property type="entry name" value="NmrA"/>
    <property type="match status" value="1"/>
</dbReference>
<reference evidence="2" key="1">
    <citation type="submission" date="2021-01" db="EMBL/GenBank/DDBJ databases">
        <authorList>
            <person name="Corre E."/>
            <person name="Pelletier E."/>
            <person name="Niang G."/>
            <person name="Scheremetjew M."/>
            <person name="Finn R."/>
            <person name="Kale V."/>
            <person name="Holt S."/>
            <person name="Cochrane G."/>
            <person name="Meng A."/>
            <person name="Brown T."/>
            <person name="Cohen L."/>
        </authorList>
    </citation>
    <scope>NUCLEOTIDE SEQUENCE</scope>
    <source>
        <strain evidence="2">CCMP219</strain>
    </source>
</reference>
<dbReference type="SUPFAM" id="SSF51735">
    <property type="entry name" value="NAD(P)-binding Rossmann-fold domains"/>
    <property type="match status" value="1"/>
</dbReference>